<dbReference type="SUPFAM" id="SSF51120">
    <property type="entry name" value="beta-Roll"/>
    <property type="match status" value="1"/>
</dbReference>
<protein>
    <submittedName>
        <fullName evidence="3">Alkaline phosphatase</fullName>
    </submittedName>
</protein>
<dbReference type="GO" id="GO:0008768">
    <property type="term" value="F:UDP-sugar diphosphatase activity"/>
    <property type="evidence" value="ECO:0007669"/>
    <property type="project" value="TreeGrafter"/>
</dbReference>
<dbReference type="InterPro" id="IPR006179">
    <property type="entry name" value="5_nucleotidase/apyrase"/>
</dbReference>
<keyword evidence="4" id="KW-1185">Reference proteome</keyword>
<dbReference type="InterPro" id="IPR008334">
    <property type="entry name" value="5'-Nucleotdase_C"/>
</dbReference>
<dbReference type="Pfam" id="PF02872">
    <property type="entry name" value="5_nucleotid_C"/>
    <property type="match status" value="1"/>
</dbReference>
<comment type="caution">
    <text evidence="3">The sequence shown here is derived from an EMBL/GenBank/DDBJ whole genome shotgun (WGS) entry which is preliminary data.</text>
</comment>
<dbReference type="InterPro" id="IPR011049">
    <property type="entry name" value="Serralysin-like_metalloprot_C"/>
</dbReference>
<dbReference type="Gene3D" id="2.130.10.10">
    <property type="entry name" value="YVTN repeat-like/Quinoprotein amine dehydrogenase"/>
    <property type="match status" value="1"/>
</dbReference>
<sequence length="1452" mass="151095">MNRPTFDISIAQVFNSGSGEAGSEVVATENGRFVVTNGAENRIDIFLIGSGGLERSIDLSSIAGFEGVQSVDIRGGVIAAAIARSGGNGLVATFDAETGEALAQYECGVLPDMVTFSKDGTRLFVANEGERGDLPNPADDAAPGSISVITLESGGVESFGFEAYDDMNADGVFDEADLTILRDMGIRTFPGSAPSLDFEPEYIAEGADGNLYVTLQEANAVAVFDLETMAFVDLFSAGAVDHSLPGNGIDPSDRDSAIDIHTVPVMGLRMPDAIATVDIGGETYFLTANEGDSRDFEEVRIKDVVLDPATFPNAAELQQDDQLGRLAISAVDGDTDGDGDYDVLYAYGSRSFTIFDATGNVVFNSGDDFEQIIAATRPPLAFNNDEFDPATAASEDLQTLDEDRSDAKGPEPEAIAVGQVGEQVYAFVGLERDSGIMIYDITNPHGATFVDYIDSAAYGHFAPEIIRFIPADESGNGQAQLAVSYEVSGTTAVYDLALTPAEQVDYTLQLLHFGDPEVGTLGTETAPLIAAMIDGFEESFANTLILSAGDNYIPGPFLTAGYLEGNGFPDIEILNAMGIDASAIGNHEFDLGTGVFADAVAAAMFPYISANLDVSGDSATSGLFTDTTATAGLELASALAGRIVPSAVVEEGGEQIGIVGATTQILAAISSIGGIDVVSGGADDMAALAAVLQPVIDDLTNQGVNKVVLVSHLQQIQLEAALAPLLEGVDIIVAGGSNTRLGDETDQAVAFPGHEADFAGDYPIQTSGADGRPTLIVNTDNEYTYLGRLAVDFDSEGVIITEGLEERLDVNGAYAATIENVAEAFGVSIEEAQEIAFAAGTKGGAVNDIIAPVQAIIDDLGGDIAGYTDVYLDGSREEVRTQETNLGNLTADANAAALRGQEDLGDNAVVVSIKNGGGIRAAIGTFSSPGPNGEVDELPPQPNGAVSALDIGNALRFDNSLIALDLTAEGLKAVLEYGVSGIAGATEGRFPQVGGVRFSFDQSLEVGSRVRDIALVAADGSLIPLFDDGELIAGVDPEMAITVVTLSFLAGGGDGYPFLDYASNFRYLTTGDSTAATQVTDGALGAEPENILAEQKAFADYLSALHESEDAAFDEEDRPIEQDTRIQNLAYRDDTVLSGDVEQVVGDDAANDLVGTDGDEQFFAGLGSDTITLGGGDDQIVGSFADHVGDTVSGFDVGDQLRIQEGDLTAFDLQVTQVGESYLVSGANVAAGGILLEGTFERQGFVFGRRGEEVTVAVDDVIDADNLVDMQAIAEELSVGMGGASLYLNGDNAADYTLTFENDLSVADFDNSLLAYEIGADGQIVDVTLLAANVKTVEGPLSVTDVDAGNQLHFALLQKGGDIDFDGALDIDVSSGEAVLTVDGEAVDRSLLVSHDAALNVTGIDHVLSGTTGTTEGDVRIAFEDQTVEVDADYQDIVFTVEAMPPAAMEIV</sequence>
<dbReference type="OrthoDB" id="145213at2"/>
<evidence type="ECO:0000259" key="1">
    <source>
        <dbReference type="Pfam" id="PF02872"/>
    </source>
</evidence>
<dbReference type="Proteomes" id="UP000011717">
    <property type="component" value="Unassembled WGS sequence"/>
</dbReference>
<dbReference type="PATRIC" id="fig|1234595.3.peg.1370"/>
<dbReference type="GO" id="GO:0009166">
    <property type="term" value="P:nucleotide catabolic process"/>
    <property type="evidence" value="ECO:0007669"/>
    <property type="project" value="InterPro"/>
</dbReference>
<dbReference type="Pfam" id="PF22494">
    <property type="entry name" value="choice_anch_I"/>
    <property type="match status" value="1"/>
</dbReference>
<dbReference type="Gene3D" id="3.90.780.10">
    <property type="entry name" value="5'-Nucleotidase, C-terminal domain"/>
    <property type="match status" value="1"/>
</dbReference>
<feature type="domain" description="5'-Nucleotidase C-terminal" evidence="1">
    <location>
        <begin position="866"/>
        <end position="1059"/>
    </location>
</feature>
<dbReference type="SUPFAM" id="SSF75011">
    <property type="entry name" value="3-carboxy-cis,cis-mucoante lactonizing enzyme"/>
    <property type="match status" value="1"/>
</dbReference>
<reference evidence="3 4" key="1">
    <citation type="journal article" date="2013" name="Genome Announc.">
        <title>Draft Genome Sequence of Strain JLT2015T, Belonging to the Family Sphingomonadaceae of the Alphaproteobacteria.</title>
        <authorList>
            <person name="Tang K."/>
            <person name="Liu K."/>
            <person name="Li S."/>
            <person name="Jiao N."/>
        </authorList>
    </citation>
    <scope>NUCLEOTIDE SEQUENCE [LARGE SCALE GENOMIC DNA]</scope>
    <source>
        <strain evidence="3 4">JLT2015</strain>
    </source>
</reference>
<dbReference type="InterPro" id="IPR015943">
    <property type="entry name" value="WD40/YVTN_repeat-like_dom_sf"/>
</dbReference>
<dbReference type="SUPFAM" id="SSF56300">
    <property type="entry name" value="Metallo-dependent phosphatases"/>
    <property type="match status" value="1"/>
</dbReference>
<dbReference type="Gene3D" id="3.60.21.10">
    <property type="match status" value="1"/>
</dbReference>
<feature type="domain" description="Choice-of-anchor I" evidence="2">
    <location>
        <begin position="32"/>
        <end position="495"/>
    </location>
</feature>
<dbReference type="GO" id="GO:0008253">
    <property type="term" value="F:5'-nucleotidase activity"/>
    <property type="evidence" value="ECO:0007669"/>
    <property type="project" value="TreeGrafter"/>
</dbReference>
<dbReference type="PANTHER" id="PTHR11575">
    <property type="entry name" value="5'-NUCLEOTIDASE-RELATED"/>
    <property type="match status" value="1"/>
</dbReference>
<dbReference type="RefSeq" id="WP_008601223.1">
    <property type="nucleotide sequence ID" value="NZ_AMRV01000003.1"/>
</dbReference>
<evidence type="ECO:0000259" key="2">
    <source>
        <dbReference type="Pfam" id="PF22494"/>
    </source>
</evidence>
<proteinExistence type="predicted"/>
<name>M2TNZ7_9SPHN</name>
<gene>
    <name evidence="3" type="ORF">C725_1367</name>
</gene>
<dbReference type="InterPro" id="IPR036907">
    <property type="entry name" value="5'-Nucleotdase_C_sf"/>
</dbReference>
<dbReference type="EMBL" id="AMRV01000003">
    <property type="protein sequence ID" value="EMD83466.1"/>
    <property type="molecule type" value="Genomic_DNA"/>
</dbReference>
<evidence type="ECO:0000313" key="4">
    <source>
        <dbReference type="Proteomes" id="UP000011717"/>
    </source>
</evidence>
<evidence type="ECO:0000313" key="3">
    <source>
        <dbReference type="EMBL" id="EMD83466.1"/>
    </source>
</evidence>
<dbReference type="GO" id="GO:0030288">
    <property type="term" value="C:outer membrane-bounded periplasmic space"/>
    <property type="evidence" value="ECO:0007669"/>
    <property type="project" value="TreeGrafter"/>
</dbReference>
<organism evidence="3 4">
    <name type="scientific">Pacificimonas flava</name>
    <dbReference type="NCBI Taxonomy" id="1234595"/>
    <lineage>
        <taxon>Bacteria</taxon>
        <taxon>Pseudomonadati</taxon>
        <taxon>Pseudomonadota</taxon>
        <taxon>Alphaproteobacteria</taxon>
        <taxon>Sphingomonadales</taxon>
        <taxon>Sphingosinicellaceae</taxon>
        <taxon>Pacificimonas</taxon>
    </lineage>
</organism>
<dbReference type="InterPro" id="IPR029052">
    <property type="entry name" value="Metallo-depent_PP-like"/>
</dbReference>
<accession>M2TNZ7</accession>
<dbReference type="PANTHER" id="PTHR11575:SF24">
    <property type="entry name" value="5'-NUCLEOTIDASE"/>
    <property type="match status" value="1"/>
</dbReference>
<dbReference type="SUPFAM" id="SSF55816">
    <property type="entry name" value="5'-nucleotidase (syn. UDP-sugar hydrolase), C-terminal domain"/>
    <property type="match status" value="1"/>
</dbReference>
<dbReference type="NCBIfam" id="NF038117">
    <property type="entry name" value="choice_anch_I"/>
    <property type="match status" value="1"/>
</dbReference>
<dbReference type="InterPro" id="IPR055188">
    <property type="entry name" value="Choice_anch_I"/>
</dbReference>
<dbReference type="PRINTS" id="PR01607">
    <property type="entry name" value="APYRASEFAMLY"/>
</dbReference>